<dbReference type="Gene3D" id="3.40.50.150">
    <property type="entry name" value="Vaccinia Virus protein VP39"/>
    <property type="match status" value="1"/>
</dbReference>
<accession>A0A6J6BPS8</accession>
<evidence type="ECO:0000313" key="3">
    <source>
        <dbReference type="EMBL" id="CAB4541091.1"/>
    </source>
</evidence>
<dbReference type="AlphaFoldDB" id="A0A6J6BPS8"/>
<feature type="region of interest" description="Disordered" evidence="1">
    <location>
        <begin position="418"/>
        <end position="462"/>
    </location>
</feature>
<sequence>MSAPKRPAPEISLSEAATLLGVQINVMTNWAKRYPDFPKAVRTVGKNKTYSREGLSEWARSHRKDPKNALAVRDLQFLEPIRDLIFQNSAVIPEGDRGSRTATARWALAVAALFYFERERGTAAIQAALEKSPTLLPALQVRDRFSPDDLNRLKEAFNAGSDADPLSADALNADVLRDEFALLLPEESPDMFDSRSVNDMILALATMPTDVIYDPCCASGAMLAMLGHKARQEGRVAPVLQGQEIDPALAAAALALLLAEGFDAQIIAGDVLAAEGDRFLAKPGVSVTVVANPPRSGEVQIGGDGGVSGTDQRWLVDPTGDFTSLWVQHCLSHLPADGTPSTALVSVAPEWLNATGTRSAESRELRRRLGRDGLVESSSVVPNKAVRTRESRVGILQLNRQTPADRKTVMSDLTRHTQEFTPTGPKVSSSSISQVAQLVSRRRKSGIGRESASSQESGDSLDVVSRENLKERFYSLLLADYLPEVGSSKNAIPDLMESGLKSDEARPLPDLAQNLLKLSQGFEQVISPRKQGSDRESTEDIIDWPLGELVNILSPKELRQLLSGRTADYPTEIVLLNIALRTAAVDTFGAVRFEAGLKDRGKRDRVLGRMKASEVACVPRPEQDLLPYAQHLGLDSVQPLNVMYLATYLSSLRAQEELLKIAKRSTSATAPTISHAALSKLAVQVPSQERQLELAAAWCEYQELLDRTAQFRRNLERWKARMLDPG</sequence>
<dbReference type="PANTHER" id="PTHR42998:SF1">
    <property type="entry name" value="TYPE I RESTRICTION ENZYME HINDI METHYLASE SUBUNIT"/>
    <property type="match status" value="1"/>
</dbReference>
<name>A0A6J6BPS8_9ZZZZ</name>
<feature type="compositionally biased region" description="Polar residues" evidence="1">
    <location>
        <begin position="426"/>
        <end position="437"/>
    </location>
</feature>
<dbReference type="SUPFAM" id="SSF53335">
    <property type="entry name" value="S-adenosyl-L-methionine-dependent methyltransferases"/>
    <property type="match status" value="1"/>
</dbReference>
<protein>
    <submittedName>
        <fullName evidence="3">Unannotated protein</fullName>
    </submittedName>
</protein>
<evidence type="ECO:0000259" key="2">
    <source>
        <dbReference type="Pfam" id="PF02384"/>
    </source>
</evidence>
<dbReference type="Pfam" id="PF02384">
    <property type="entry name" value="N6_Mtase"/>
    <property type="match status" value="1"/>
</dbReference>
<feature type="domain" description="DNA methylase adenine-specific" evidence="2">
    <location>
        <begin position="191"/>
        <end position="477"/>
    </location>
</feature>
<organism evidence="3">
    <name type="scientific">freshwater metagenome</name>
    <dbReference type="NCBI Taxonomy" id="449393"/>
    <lineage>
        <taxon>unclassified sequences</taxon>
        <taxon>metagenomes</taxon>
        <taxon>ecological metagenomes</taxon>
    </lineage>
</organism>
<dbReference type="InterPro" id="IPR003356">
    <property type="entry name" value="DNA_methylase_A-5"/>
</dbReference>
<dbReference type="SUPFAM" id="SSF116734">
    <property type="entry name" value="DNA methylase specificity domain"/>
    <property type="match status" value="1"/>
</dbReference>
<dbReference type="InterPro" id="IPR052916">
    <property type="entry name" value="Type-I_RE_MTase_Subunit"/>
</dbReference>
<evidence type="ECO:0000256" key="1">
    <source>
        <dbReference type="SAM" id="MobiDB-lite"/>
    </source>
</evidence>
<gene>
    <name evidence="3" type="ORF">UFOPK1358_01025</name>
</gene>
<dbReference type="InterPro" id="IPR029063">
    <property type="entry name" value="SAM-dependent_MTases_sf"/>
</dbReference>
<dbReference type="GO" id="GO:0008170">
    <property type="term" value="F:N-methyltransferase activity"/>
    <property type="evidence" value="ECO:0007669"/>
    <property type="project" value="InterPro"/>
</dbReference>
<dbReference type="PANTHER" id="PTHR42998">
    <property type="entry name" value="TYPE I RESTRICTION ENZYME HINDVIIP M PROTEIN-RELATED"/>
    <property type="match status" value="1"/>
</dbReference>
<reference evidence="3" key="1">
    <citation type="submission" date="2020-05" db="EMBL/GenBank/DDBJ databases">
        <authorList>
            <person name="Chiriac C."/>
            <person name="Salcher M."/>
            <person name="Ghai R."/>
            <person name="Kavagutti S V."/>
        </authorList>
    </citation>
    <scope>NUCLEOTIDE SEQUENCE</scope>
</reference>
<dbReference type="GO" id="GO:0003677">
    <property type="term" value="F:DNA binding"/>
    <property type="evidence" value="ECO:0007669"/>
    <property type="project" value="InterPro"/>
</dbReference>
<dbReference type="EMBL" id="CAEZSF010000091">
    <property type="protein sequence ID" value="CAB4541091.1"/>
    <property type="molecule type" value="Genomic_DNA"/>
</dbReference>
<proteinExistence type="predicted"/>